<evidence type="ECO:0000256" key="17">
    <source>
        <dbReference type="ARBA" id="ARBA00031026"/>
    </source>
</evidence>
<dbReference type="InterPro" id="IPR016166">
    <property type="entry name" value="FAD-bd_PCMH"/>
</dbReference>
<evidence type="ECO:0000313" key="21">
    <source>
        <dbReference type="EMBL" id="TFD98631.1"/>
    </source>
</evidence>
<comment type="similarity">
    <text evidence="19">Belongs to the MurB family.</text>
</comment>
<dbReference type="InterPro" id="IPR036318">
    <property type="entry name" value="FAD-bd_PCMH-like_sf"/>
</dbReference>
<keyword evidence="10 19" id="KW-0274">FAD</keyword>
<comment type="function">
    <text evidence="2 19">Cell wall formation.</text>
</comment>
<dbReference type="InterPro" id="IPR006094">
    <property type="entry name" value="Oxid_FAD_bind_N"/>
</dbReference>
<dbReference type="AlphaFoldDB" id="A0A4Y8L8L1"/>
<keyword evidence="7 19" id="KW-0963">Cytoplasm</keyword>
<dbReference type="NCBIfam" id="NF000755">
    <property type="entry name" value="PRK00046.1"/>
    <property type="match status" value="1"/>
</dbReference>
<evidence type="ECO:0000256" key="13">
    <source>
        <dbReference type="ARBA" id="ARBA00022984"/>
    </source>
</evidence>
<evidence type="ECO:0000256" key="2">
    <source>
        <dbReference type="ARBA" id="ARBA00003921"/>
    </source>
</evidence>
<dbReference type="OrthoDB" id="9804753at2"/>
<evidence type="ECO:0000256" key="19">
    <source>
        <dbReference type="HAMAP-Rule" id="MF_00037"/>
    </source>
</evidence>
<keyword evidence="9 19" id="KW-0285">Flavoprotein</keyword>
<comment type="caution">
    <text evidence="21">The sequence shown here is derived from an EMBL/GenBank/DDBJ whole genome shotgun (WGS) entry which is preliminary data.</text>
</comment>
<dbReference type="Gene3D" id="3.90.78.10">
    <property type="entry name" value="UDP-N-acetylenolpyruvoylglucosamine reductase, C-terminal domain"/>
    <property type="match status" value="1"/>
</dbReference>
<feature type="active site" description="Proton donor" evidence="19">
    <location>
        <position position="235"/>
    </location>
</feature>
<feature type="active site" evidence="19">
    <location>
        <position position="164"/>
    </location>
</feature>
<comment type="catalytic activity">
    <reaction evidence="18 19">
        <text>UDP-N-acetyl-alpha-D-muramate + NADP(+) = UDP-N-acetyl-3-O-(1-carboxyvinyl)-alpha-D-glucosamine + NADPH + H(+)</text>
        <dbReference type="Rhea" id="RHEA:12248"/>
        <dbReference type="ChEBI" id="CHEBI:15378"/>
        <dbReference type="ChEBI" id="CHEBI:57783"/>
        <dbReference type="ChEBI" id="CHEBI:58349"/>
        <dbReference type="ChEBI" id="CHEBI:68483"/>
        <dbReference type="ChEBI" id="CHEBI:70757"/>
        <dbReference type="EC" id="1.3.1.98"/>
    </reaction>
</comment>
<evidence type="ECO:0000256" key="9">
    <source>
        <dbReference type="ARBA" id="ARBA00022630"/>
    </source>
</evidence>
<name>A0A4Y8L8L1_9BACT</name>
<dbReference type="GO" id="GO:0005829">
    <property type="term" value="C:cytosol"/>
    <property type="evidence" value="ECO:0007669"/>
    <property type="project" value="TreeGrafter"/>
</dbReference>
<evidence type="ECO:0000259" key="20">
    <source>
        <dbReference type="PROSITE" id="PS51387"/>
    </source>
</evidence>
<protein>
    <recommendedName>
        <fullName evidence="6 19">UDP-N-acetylenolpyruvoylglucosamine reductase</fullName>
        <ecNumber evidence="5 19">1.3.1.98</ecNumber>
    </recommendedName>
    <alternativeName>
        <fullName evidence="17 19">UDP-N-acetylmuramate dehydrogenase</fullName>
    </alternativeName>
</protein>
<dbReference type="STRING" id="1121485.GCA_000426485_00899"/>
<comment type="pathway">
    <text evidence="4 19">Cell wall biogenesis; peptidoglycan biosynthesis.</text>
</comment>
<dbReference type="GO" id="GO:0008762">
    <property type="term" value="F:UDP-N-acetylmuramate dehydrogenase activity"/>
    <property type="evidence" value="ECO:0007669"/>
    <property type="project" value="UniProtKB-UniRule"/>
</dbReference>
<keyword evidence="22" id="KW-1185">Reference proteome</keyword>
<proteinExistence type="inferred from homology"/>
<comment type="subcellular location">
    <subcellularLocation>
        <location evidence="3 19">Cytoplasm</location>
    </subcellularLocation>
</comment>
<keyword evidence="12 19" id="KW-0133">Cell shape</keyword>
<evidence type="ECO:0000256" key="5">
    <source>
        <dbReference type="ARBA" id="ARBA00012518"/>
    </source>
</evidence>
<dbReference type="Gene3D" id="3.30.43.10">
    <property type="entry name" value="Uridine Diphospho-n-acetylenolpyruvylglucosamine Reductase, domain 2"/>
    <property type="match status" value="1"/>
</dbReference>
<dbReference type="EC" id="1.3.1.98" evidence="5 19"/>
<dbReference type="PANTHER" id="PTHR21071">
    <property type="entry name" value="UDP-N-ACETYLENOLPYRUVOYLGLUCOSAMINE REDUCTASE"/>
    <property type="match status" value="1"/>
</dbReference>
<keyword evidence="8 19" id="KW-0132">Cell division</keyword>
<dbReference type="PANTHER" id="PTHR21071:SF4">
    <property type="entry name" value="UDP-N-ACETYLENOLPYRUVOYLGLUCOSAMINE REDUCTASE"/>
    <property type="match status" value="1"/>
</dbReference>
<dbReference type="InterPro" id="IPR003170">
    <property type="entry name" value="MurB"/>
</dbReference>
<evidence type="ECO:0000256" key="15">
    <source>
        <dbReference type="ARBA" id="ARBA00023306"/>
    </source>
</evidence>
<evidence type="ECO:0000256" key="14">
    <source>
        <dbReference type="ARBA" id="ARBA00023002"/>
    </source>
</evidence>
<dbReference type="EMBL" id="SOML01000001">
    <property type="protein sequence ID" value="TFD98631.1"/>
    <property type="molecule type" value="Genomic_DNA"/>
</dbReference>
<dbReference type="GO" id="GO:0051301">
    <property type="term" value="P:cell division"/>
    <property type="evidence" value="ECO:0007669"/>
    <property type="project" value="UniProtKB-KW"/>
</dbReference>
<dbReference type="InterPro" id="IPR016167">
    <property type="entry name" value="FAD-bd_PCMH_sub1"/>
</dbReference>
<dbReference type="GO" id="GO:0071555">
    <property type="term" value="P:cell wall organization"/>
    <property type="evidence" value="ECO:0007669"/>
    <property type="project" value="UniProtKB-KW"/>
</dbReference>
<dbReference type="InterPro" id="IPR036635">
    <property type="entry name" value="MurB_C_sf"/>
</dbReference>
<feature type="active site" evidence="19">
    <location>
        <position position="331"/>
    </location>
</feature>
<keyword evidence="16 19" id="KW-0961">Cell wall biogenesis/degradation</keyword>
<dbReference type="InterPro" id="IPR011601">
    <property type="entry name" value="MurB_C"/>
</dbReference>
<keyword evidence="11 19" id="KW-0521">NADP</keyword>
<feature type="domain" description="FAD-binding PCMH-type" evidence="20">
    <location>
        <begin position="11"/>
        <end position="187"/>
    </location>
</feature>
<dbReference type="SUPFAM" id="SSF56194">
    <property type="entry name" value="Uridine diphospho-N-Acetylenolpyruvylglucosamine reductase, MurB, C-terminal domain"/>
    <property type="match status" value="1"/>
</dbReference>
<keyword evidence="15 19" id="KW-0131">Cell cycle</keyword>
<dbReference type="Pfam" id="PF02873">
    <property type="entry name" value="MurB_C"/>
    <property type="match status" value="1"/>
</dbReference>
<dbReference type="UniPathway" id="UPA00219"/>
<evidence type="ECO:0000256" key="10">
    <source>
        <dbReference type="ARBA" id="ARBA00022827"/>
    </source>
</evidence>
<dbReference type="SUPFAM" id="SSF56176">
    <property type="entry name" value="FAD-binding/transporter-associated domain-like"/>
    <property type="match status" value="1"/>
</dbReference>
<dbReference type="RefSeq" id="WP_026625127.1">
    <property type="nucleotide sequence ID" value="NZ_AP028867.1"/>
</dbReference>
<accession>A0A4Y8L8L1</accession>
<comment type="cofactor">
    <cofactor evidence="1 19">
        <name>FAD</name>
        <dbReference type="ChEBI" id="CHEBI:57692"/>
    </cofactor>
</comment>
<evidence type="ECO:0000256" key="8">
    <source>
        <dbReference type="ARBA" id="ARBA00022618"/>
    </source>
</evidence>
<organism evidence="21 22">
    <name type="scientific">Dysgonomonas capnocytophagoides</name>
    <dbReference type="NCBI Taxonomy" id="45254"/>
    <lineage>
        <taxon>Bacteria</taxon>
        <taxon>Pseudomonadati</taxon>
        <taxon>Bacteroidota</taxon>
        <taxon>Bacteroidia</taxon>
        <taxon>Bacteroidales</taxon>
        <taxon>Dysgonomonadaceae</taxon>
        <taxon>Dysgonomonas</taxon>
    </lineage>
</organism>
<reference evidence="21 22" key="1">
    <citation type="submission" date="2019-03" db="EMBL/GenBank/DDBJ databases">
        <title>San Antonio Military Medical Center submission to MRSN (WRAIR), pending publication.</title>
        <authorList>
            <person name="Blyth D.M."/>
            <person name="Mccarthy S.L."/>
            <person name="Schall S.E."/>
            <person name="Stam J.A."/>
            <person name="Ong A.C."/>
            <person name="Mcgann P.T."/>
        </authorList>
    </citation>
    <scope>NUCLEOTIDE SEQUENCE [LARGE SCALE GENOMIC DNA]</scope>
    <source>
        <strain evidence="21 22">MRSN571793</strain>
    </source>
</reference>
<evidence type="ECO:0000256" key="3">
    <source>
        <dbReference type="ARBA" id="ARBA00004496"/>
    </source>
</evidence>
<dbReference type="Pfam" id="PF01565">
    <property type="entry name" value="FAD_binding_4"/>
    <property type="match status" value="1"/>
</dbReference>
<dbReference type="Proteomes" id="UP000297861">
    <property type="component" value="Unassembled WGS sequence"/>
</dbReference>
<evidence type="ECO:0000256" key="16">
    <source>
        <dbReference type="ARBA" id="ARBA00023316"/>
    </source>
</evidence>
<keyword evidence="13 19" id="KW-0573">Peptidoglycan synthesis</keyword>
<dbReference type="GO" id="GO:0071949">
    <property type="term" value="F:FAD binding"/>
    <property type="evidence" value="ECO:0007669"/>
    <property type="project" value="InterPro"/>
</dbReference>
<sequence>MYQYNIQLKKYNSFRTEAVAKIFFEPENITQLKQCLLDFPNEKKLLIGSGCNLFFTKDFDGLVIHPQILGVREISDVSDESDDVYLEVMASEDWDKLVEFCVDKGYSGLENLSYIPSTVGAAPVQNIGAYGAEVKDCVHEVIALDTNTLDVVSFSNAECEFAYRDSVFKRNADRYIIISVVFMLKRSFTYVAKYFDLNKELEDVVVPTIEDVRDAVIRVRQRKLPDHLELPNCGSFFKNPYITNKEADKIKEEYPDLPIYPVNDNLVKTSAAFLIDRAGYKGKQLGQVGTYPKQALIIVNYGSPDGNDIVYFKNEIQKAVFEKFSIELEPEVRIL</sequence>
<gene>
    <name evidence="19 21" type="primary">murB</name>
    <name evidence="21" type="ORF">E2605_00670</name>
</gene>
<dbReference type="PROSITE" id="PS51387">
    <property type="entry name" value="FAD_PCMH"/>
    <property type="match status" value="1"/>
</dbReference>
<dbReference type="GO" id="GO:0008360">
    <property type="term" value="P:regulation of cell shape"/>
    <property type="evidence" value="ECO:0007669"/>
    <property type="project" value="UniProtKB-KW"/>
</dbReference>
<dbReference type="NCBIfam" id="TIGR00179">
    <property type="entry name" value="murB"/>
    <property type="match status" value="1"/>
</dbReference>
<evidence type="ECO:0000256" key="6">
    <source>
        <dbReference type="ARBA" id="ARBA00015188"/>
    </source>
</evidence>
<evidence type="ECO:0000256" key="18">
    <source>
        <dbReference type="ARBA" id="ARBA00048914"/>
    </source>
</evidence>
<evidence type="ECO:0000256" key="4">
    <source>
        <dbReference type="ARBA" id="ARBA00004752"/>
    </source>
</evidence>
<keyword evidence="14 19" id="KW-0560">Oxidoreductase</keyword>
<evidence type="ECO:0000256" key="7">
    <source>
        <dbReference type="ARBA" id="ARBA00022490"/>
    </source>
</evidence>
<dbReference type="GO" id="GO:0009252">
    <property type="term" value="P:peptidoglycan biosynthetic process"/>
    <property type="evidence" value="ECO:0007669"/>
    <property type="project" value="UniProtKB-UniRule"/>
</dbReference>
<evidence type="ECO:0000313" key="22">
    <source>
        <dbReference type="Proteomes" id="UP000297861"/>
    </source>
</evidence>
<dbReference type="HAMAP" id="MF_00037">
    <property type="entry name" value="MurB"/>
    <property type="match status" value="1"/>
</dbReference>
<dbReference type="Gene3D" id="3.30.465.10">
    <property type="match status" value="1"/>
</dbReference>
<evidence type="ECO:0000256" key="1">
    <source>
        <dbReference type="ARBA" id="ARBA00001974"/>
    </source>
</evidence>
<evidence type="ECO:0000256" key="11">
    <source>
        <dbReference type="ARBA" id="ARBA00022857"/>
    </source>
</evidence>
<dbReference type="InterPro" id="IPR016169">
    <property type="entry name" value="FAD-bd_PCMH_sub2"/>
</dbReference>
<evidence type="ECO:0000256" key="12">
    <source>
        <dbReference type="ARBA" id="ARBA00022960"/>
    </source>
</evidence>